<evidence type="ECO:0000313" key="3">
    <source>
        <dbReference type="EMBL" id="MBT1705905.1"/>
    </source>
</evidence>
<evidence type="ECO:0008006" key="5">
    <source>
        <dbReference type="Google" id="ProtNLM"/>
    </source>
</evidence>
<feature type="region of interest" description="Disordered" evidence="1">
    <location>
        <begin position="23"/>
        <end position="51"/>
    </location>
</feature>
<sequence>MKGIKYFFVGLLIIIAGNGFAQDSKERGNTDKSNNRTAGKPKNTDNRVNTDKKTPVKIIEYIPGTWTIEQVLRGKEDVTATDTLAQNQRLEFNREGRYLSYSGQEKIDSGSYRLNEQQAVLYLESEANDRPSEWNVWFDPAGTMTLKMRSGSVHGESFKYIYRRDGTTTTSNR</sequence>
<feature type="signal peptide" evidence="2">
    <location>
        <begin position="1"/>
        <end position="21"/>
    </location>
</feature>
<evidence type="ECO:0000313" key="4">
    <source>
        <dbReference type="Proteomes" id="UP000772618"/>
    </source>
</evidence>
<accession>A0ABS5VYG4</accession>
<dbReference type="RefSeq" id="WP_254156265.1">
    <property type="nucleotide sequence ID" value="NZ_JAHESD010000073.1"/>
</dbReference>
<feature type="compositionally biased region" description="Basic and acidic residues" evidence="1">
    <location>
        <begin position="23"/>
        <end position="34"/>
    </location>
</feature>
<name>A0ABS5VYG4_9BACT</name>
<evidence type="ECO:0000256" key="2">
    <source>
        <dbReference type="SAM" id="SignalP"/>
    </source>
</evidence>
<dbReference type="EMBL" id="JAHESD010000073">
    <property type="protein sequence ID" value="MBT1705905.1"/>
    <property type="molecule type" value="Genomic_DNA"/>
</dbReference>
<feature type="chain" id="PRO_5046858656" description="Lipocalin-like domain-containing protein" evidence="2">
    <location>
        <begin position="22"/>
        <end position="173"/>
    </location>
</feature>
<protein>
    <recommendedName>
        <fullName evidence="5">Lipocalin-like domain-containing protein</fullName>
    </recommendedName>
</protein>
<feature type="compositionally biased region" description="Basic and acidic residues" evidence="1">
    <location>
        <begin position="42"/>
        <end position="51"/>
    </location>
</feature>
<gene>
    <name evidence="3" type="ORF">KK060_21620</name>
</gene>
<proteinExistence type="predicted"/>
<reference evidence="3 4" key="1">
    <citation type="submission" date="2021-05" db="EMBL/GenBank/DDBJ databases">
        <title>A Polyphasic approach of four new species of the genus Ohtaekwangia: Ohtaekwangia histidinii sp. nov., Ohtaekwangia cretensis sp. nov., Ohtaekwangia indiensis sp. nov., Ohtaekwangia reichenbachii sp. nov. from diverse environment.</title>
        <authorList>
            <person name="Octaviana S."/>
        </authorList>
    </citation>
    <scope>NUCLEOTIDE SEQUENCE [LARGE SCALE GENOMIC DNA]</scope>
    <source>
        <strain evidence="3 4">PWU20</strain>
    </source>
</reference>
<comment type="caution">
    <text evidence="3">The sequence shown here is derived from an EMBL/GenBank/DDBJ whole genome shotgun (WGS) entry which is preliminary data.</text>
</comment>
<organism evidence="3 4">
    <name type="scientific">Chryseosolibacter indicus</name>
    <dbReference type="NCBI Taxonomy" id="2782351"/>
    <lineage>
        <taxon>Bacteria</taxon>
        <taxon>Pseudomonadati</taxon>
        <taxon>Bacteroidota</taxon>
        <taxon>Cytophagia</taxon>
        <taxon>Cytophagales</taxon>
        <taxon>Chryseotaleaceae</taxon>
        <taxon>Chryseosolibacter</taxon>
    </lineage>
</organism>
<keyword evidence="4" id="KW-1185">Reference proteome</keyword>
<evidence type="ECO:0000256" key="1">
    <source>
        <dbReference type="SAM" id="MobiDB-lite"/>
    </source>
</evidence>
<keyword evidence="2" id="KW-0732">Signal</keyword>
<dbReference type="Proteomes" id="UP000772618">
    <property type="component" value="Unassembled WGS sequence"/>
</dbReference>